<organism evidence="2 3">
    <name type="scientific">Corynebacterium nasicanis</name>
    <dbReference type="NCBI Taxonomy" id="1448267"/>
    <lineage>
        <taxon>Bacteria</taxon>
        <taxon>Bacillati</taxon>
        <taxon>Actinomycetota</taxon>
        <taxon>Actinomycetes</taxon>
        <taxon>Mycobacteriales</taxon>
        <taxon>Corynebacteriaceae</taxon>
        <taxon>Corynebacterium</taxon>
    </lineage>
</organism>
<feature type="transmembrane region" description="Helical" evidence="1">
    <location>
        <begin position="69"/>
        <end position="87"/>
    </location>
</feature>
<evidence type="ECO:0008006" key="4">
    <source>
        <dbReference type="Google" id="ProtNLM"/>
    </source>
</evidence>
<proteinExistence type="predicted"/>
<dbReference type="Proteomes" id="UP001596244">
    <property type="component" value="Unassembled WGS sequence"/>
</dbReference>
<keyword evidence="1" id="KW-1133">Transmembrane helix</keyword>
<reference evidence="3" key="1">
    <citation type="journal article" date="2019" name="Int. J. Syst. Evol. Microbiol.">
        <title>The Global Catalogue of Microorganisms (GCM) 10K type strain sequencing project: providing services to taxonomists for standard genome sequencing and annotation.</title>
        <authorList>
            <consortium name="The Broad Institute Genomics Platform"/>
            <consortium name="The Broad Institute Genome Sequencing Center for Infectious Disease"/>
            <person name="Wu L."/>
            <person name="Ma J."/>
        </authorList>
    </citation>
    <scope>NUCLEOTIDE SEQUENCE [LARGE SCALE GENOMIC DNA]</scope>
    <source>
        <strain evidence="3">CCUG 51943</strain>
    </source>
</reference>
<gene>
    <name evidence="2" type="ORF">ACFPUZ_05180</name>
</gene>
<feature type="transmembrane region" description="Helical" evidence="1">
    <location>
        <begin position="93"/>
        <end position="113"/>
    </location>
</feature>
<feature type="transmembrane region" description="Helical" evidence="1">
    <location>
        <begin position="41"/>
        <end position="62"/>
    </location>
</feature>
<name>A0ABW1QA75_9CORY</name>
<keyword evidence="1" id="KW-0472">Membrane</keyword>
<evidence type="ECO:0000313" key="2">
    <source>
        <dbReference type="EMBL" id="MFC6146196.1"/>
    </source>
</evidence>
<feature type="transmembrane region" description="Helical" evidence="1">
    <location>
        <begin position="12"/>
        <end position="35"/>
    </location>
</feature>
<dbReference type="RefSeq" id="WP_377000555.1">
    <property type="nucleotide sequence ID" value="NZ_JBHSQE010000003.1"/>
</dbReference>
<keyword evidence="1" id="KW-0812">Transmembrane</keyword>
<keyword evidence="3" id="KW-1185">Reference proteome</keyword>
<sequence>MTTRTVESPPTFTWRTPDVFNIVLGVIMLLAPVWMPEGHPAWQIPLGIFTIVVGLWAVVTGSAVGVEKVMVAVAIATFFSPFLGLYGNTLATWHAWFSGVLIFATAMLAIDVAGRR</sequence>
<evidence type="ECO:0000313" key="3">
    <source>
        <dbReference type="Proteomes" id="UP001596244"/>
    </source>
</evidence>
<accession>A0ABW1QA75</accession>
<protein>
    <recommendedName>
        <fullName evidence="4">SPW repeat-containing protein</fullName>
    </recommendedName>
</protein>
<comment type="caution">
    <text evidence="2">The sequence shown here is derived from an EMBL/GenBank/DDBJ whole genome shotgun (WGS) entry which is preliminary data.</text>
</comment>
<evidence type="ECO:0000256" key="1">
    <source>
        <dbReference type="SAM" id="Phobius"/>
    </source>
</evidence>
<dbReference type="EMBL" id="JBHSQE010000003">
    <property type="protein sequence ID" value="MFC6146196.1"/>
    <property type="molecule type" value="Genomic_DNA"/>
</dbReference>